<dbReference type="AlphaFoldDB" id="X0YG91"/>
<gene>
    <name evidence="1" type="ORF">S01H4_16452</name>
</gene>
<evidence type="ECO:0000313" key="1">
    <source>
        <dbReference type="EMBL" id="GAG54984.1"/>
    </source>
</evidence>
<sequence>MQRKDKVKIQELIDYWKHRAQKYRESGHYRLATVELLECVNQLEKLLNGQPTETSGFKPPK</sequence>
<dbReference type="EMBL" id="BART01007217">
    <property type="protein sequence ID" value="GAG54984.1"/>
    <property type="molecule type" value="Genomic_DNA"/>
</dbReference>
<reference evidence="1" key="1">
    <citation type="journal article" date="2014" name="Front. Microbiol.">
        <title>High frequency of phylogenetically diverse reductive dehalogenase-homologous genes in deep subseafloor sedimentary metagenomes.</title>
        <authorList>
            <person name="Kawai M."/>
            <person name="Futagami T."/>
            <person name="Toyoda A."/>
            <person name="Takaki Y."/>
            <person name="Nishi S."/>
            <person name="Hori S."/>
            <person name="Arai W."/>
            <person name="Tsubouchi T."/>
            <person name="Morono Y."/>
            <person name="Uchiyama I."/>
            <person name="Ito T."/>
            <person name="Fujiyama A."/>
            <person name="Inagaki F."/>
            <person name="Takami H."/>
        </authorList>
    </citation>
    <scope>NUCLEOTIDE SEQUENCE</scope>
    <source>
        <strain evidence="1">Expedition CK06-06</strain>
    </source>
</reference>
<organism evidence="1">
    <name type="scientific">marine sediment metagenome</name>
    <dbReference type="NCBI Taxonomy" id="412755"/>
    <lineage>
        <taxon>unclassified sequences</taxon>
        <taxon>metagenomes</taxon>
        <taxon>ecological metagenomes</taxon>
    </lineage>
</organism>
<accession>X0YG91</accession>
<proteinExistence type="predicted"/>
<evidence type="ECO:0008006" key="2">
    <source>
        <dbReference type="Google" id="ProtNLM"/>
    </source>
</evidence>
<comment type="caution">
    <text evidence="1">The sequence shown here is derived from an EMBL/GenBank/DDBJ whole genome shotgun (WGS) entry which is preliminary data.</text>
</comment>
<protein>
    <recommendedName>
        <fullName evidence="2">HEPN domain-containing protein</fullName>
    </recommendedName>
</protein>
<name>X0YG91_9ZZZZ</name>